<evidence type="ECO:0000313" key="3">
    <source>
        <dbReference type="Proteomes" id="UP000238322"/>
    </source>
</evidence>
<protein>
    <submittedName>
        <fullName evidence="2">Uncharacterized protein</fullName>
    </submittedName>
</protein>
<name>A0A2S8FR45_9BACT</name>
<evidence type="ECO:0000313" key="2">
    <source>
        <dbReference type="EMBL" id="PQO34648.1"/>
    </source>
</evidence>
<organism evidence="2 3">
    <name type="scientific">Blastopirellula marina</name>
    <dbReference type="NCBI Taxonomy" id="124"/>
    <lineage>
        <taxon>Bacteria</taxon>
        <taxon>Pseudomonadati</taxon>
        <taxon>Planctomycetota</taxon>
        <taxon>Planctomycetia</taxon>
        <taxon>Pirellulales</taxon>
        <taxon>Pirellulaceae</taxon>
        <taxon>Blastopirellula</taxon>
    </lineage>
</organism>
<feature type="transmembrane region" description="Helical" evidence="1">
    <location>
        <begin position="30"/>
        <end position="52"/>
    </location>
</feature>
<dbReference type="AlphaFoldDB" id="A0A2S8FR45"/>
<dbReference type="RefSeq" id="WP_105330378.1">
    <property type="nucleotide sequence ID" value="NZ_PUHY01000010.1"/>
</dbReference>
<feature type="transmembrane region" description="Helical" evidence="1">
    <location>
        <begin position="131"/>
        <end position="152"/>
    </location>
</feature>
<evidence type="ECO:0000256" key="1">
    <source>
        <dbReference type="SAM" id="Phobius"/>
    </source>
</evidence>
<keyword evidence="1" id="KW-0812">Transmembrane</keyword>
<sequence>MNASPGDPFTLEEDQQLGEPRKAEFDPTGFYLSDMIGLVGWFAILFAMVRPILPHMPWFFQLVMAGGIAIQMAVFLISVANQSRARRNAINQGKKWLGISMGGRVWWFWPRIIVGFVSISLIIVIQSFAALMVISCAPFGLLFYLLTMWMPWNSGRNFARVRFGHMAKAIEFFENGIIVNSIQFVPWQQVRLKWWPSVSQRLTVITYTPKGSPLTRIYEVEISESLRSLLVEYVDLMDENQRFEPIPKPDEWDIE</sequence>
<accession>A0A2S8FR45</accession>
<dbReference type="OrthoDB" id="289721at2"/>
<feature type="transmembrane region" description="Helical" evidence="1">
    <location>
        <begin position="58"/>
        <end position="80"/>
    </location>
</feature>
<dbReference type="EMBL" id="PUHY01000010">
    <property type="protein sequence ID" value="PQO34648.1"/>
    <property type="molecule type" value="Genomic_DNA"/>
</dbReference>
<dbReference type="Proteomes" id="UP000238322">
    <property type="component" value="Unassembled WGS sequence"/>
</dbReference>
<reference evidence="2 3" key="1">
    <citation type="submission" date="2018-02" db="EMBL/GenBank/DDBJ databases">
        <title>Comparative genomes isolates from brazilian mangrove.</title>
        <authorList>
            <person name="Araujo J.E."/>
            <person name="Taketani R.G."/>
            <person name="Silva M.C.P."/>
            <person name="Loureco M.V."/>
            <person name="Andreote F.D."/>
        </authorList>
    </citation>
    <scope>NUCLEOTIDE SEQUENCE [LARGE SCALE GENOMIC DNA]</scope>
    <source>
        <strain evidence="2 3">Hex-1 MGV</strain>
    </source>
</reference>
<comment type="caution">
    <text evidence="2">The sequence shown here is derived from an EMBL/GenBank/DDBJ whole genome shotgun (WGS) entry which is preliminary data.</text>
</comment>
<proteinExistence type="predicted"/>
<keyword evidence="1" id="KW-1133">Transmembrane helix</keyword>
<keyword evidence="1" id="KW-0472">Membrane</keyword>
<feature type="transmembrane region" description="Helical" evidence="1">
    <location>
        <begin position="105"/>
        <end position="125"/>
    </location>
</feature>
<gene>
    <name evidence="2" type="ORF">C5Y83_14165</name>
</gene>